<dbReference type="InterPro" id="IPR041581">
    <property type="entry name" value="Glyoxalase_6"/>
</dbReference>
<reference evidence="2 3" key="1">
    <citation type="submission" date="2019-03" db="EMBL/GenBank/DDBJ databases">
        <title>Arthrobacter sp. nov., an bacterium isolated from biocrust in Mu Us Desert.</title>
        <authorList>
            <person name="Lixiong L."/>
        </authorList>
    </citation>
    <scope>NUCLEOTIDE SEQUENCE [LARGE SCALE GENOMIC DNA]</scope>
    <source>
        <strain evidence="2 3">SLN-3</strain>
    </source>
</reference>
<dbReference type="Proteomes" id="UP000295411">
    <property type="component" value="Unassembled WGS sequence"/>
</dbReference>
<accession>A0A4V6PLS2</accession>
<comment type="caution">
    <text evidence="2">The sequence shown here is derived from an EMBL/GenBank/DDBJ whole genome shotgun (WGS) entry which is preliminary data.</text>
</comment>
<dbReference type="Gene3D" id="3.10.180.10">
    <property type="entry name" value="2,3-Dihydroxybiphenyl 1,2-Dioxygenase, domain 1"/>
    <property type="match status" value="2"/>
</dbReference>
<evidence type="ECO:0000259" key="1">
    <source>
        <dbReference type="Pfam" id="PF18029"/>
    </source>
</evidence>
<organism evidence="2 3">
    <name type="scientific">Arthrobacter crusticola</name>
    <dbReference type="NCBI Taxonomy" id="2547960"/>
    <lineage>
        <taxon>Bacteria</taxon>
        <taxon>Bacillati</taxon>
        <taxon>Actinomycetota</taxon>
        <taxon>Actinomycetes</taxon>
        <taxon>Micrococcales</taxon>
        <taxon>Micrococcaceae</taxon>
        <taxon>Arthrobacter</taxon>
    </lineage>
</organism>
<dbReference type="RefSeq" id="WP_133402581.1">
    <property type="nucleotide sequence ID" value="NZ_SMTK01000001.1"/>
</dbReference>
<keyword evidence="3" id="KW-1185">Reference proteome</keyword>
<proteinExistence type="predicted"/>
<protein>
    <submittedName>
        <fullName evidence="2">VOC family protein</fullName>
    </submittedName>
</protein>
<dbReference type="PANTHER" id="PTHR35908">
    <property type="entry name" value="HYPOTHETICAL FUSION PROTEIN"/>
    <property type="match status" value="1"/>
</dbReference>
<dbReference type="SUPFAM" id="SSF54593">
    <property type="entry name" value="Glyoxalase/Bleomycin resistance protein/Dihydroxybiphenyl dioxygenase"/>
    <property type="match status" value="2"/>
</dbReference>
<evidence type="ECO:0000313" key="3">
    <source>
        <dbReference type="Proteomes" id="UP000295411"/>
    </source>
</evidence>
<dbReference type="OrthoDB" id="5524593at2"/>
<dbReference type="Pfam" id="PF18029">
    <property type="entry name" value="Glyoxalase_6"/>
    <property type="match status" value="2"/>
</dbReference>
<name>A0A4V6PLS2_9MICC</name>
<dbReference type="PANTHER" id="PTHR35908:SF1">
    <property type="entry name" value="CONSERVED PROTEIN"/>
    <property type="match status" value="1"/>
</dbReference>
<dbReference type="EMBL" id="SMTK01000001">
    <property type="protein sequence ID" value="TDK28174.1"/>
    <property type="molecule type" value="Genomic_DNA"/>
</dbReference>
<dbReference type="InterPro" id="IPR029068">
    <property type="entry name" value="Glyas_Bleomycin-R_OHBP_Dase"/>
</dbReference>
<gene>
    <name evidence="2" type="ORF">E2F48_03525</name>
</gene>
<evidence type="ECO:0000313" key="2">
    <source>
        <dbReference type="EMBL" id="TDK28174.1"/>
    </source>
</evidence>
<feature type="domain" description="Glyoxalase-like" evidence="1">
    <location>
        <begin position="134"/>
        <end position="234"/>
    </location>
</feature>
<feature type="domain" description="Glyoxalase-like" evidence="1">
    <location>
        <begin position="8"/>
        <end position="115"/>
    </location>
</feature>
<sequence>MVCELIDLTFSSPDPERLAGFWGGLLGRDITIERGAPSLTALPGVGFSLRFVAGAGEKWGPNQMHPDLKPESIHEQASAVDRALELGARHLDVGQGPDAEHVVLADPDGNELCILEPGGSFLAGCPFFSSLAGAGPAEVGYFWCDALAWNLVWDQAGETAVQAPTGGPKITWGGGPVAPKLGRNRLHLDLTPSAPSTIDAEVGRLLALGATHVNAGCADGIGMADPGGNEFCVVG</sequence>
<dbReference type="AlphaFoldDB" id="A0A4V6PLS2"/>